<organism evidence="1 2">
    <name type="scientific">Ramazzottius varieornatus</name>
    <name type="common">Water bear</name>
    <name type="synonym">Tardigrade</name>
    <dbReference type="NCBI Taxonomy" id="947166"/>
    <lineage>
        <taxon>Eukaryota</taxon>
        <taxon>Metazoa</taxon>
        <taxon>Ecdysozoa</taxon>
        <taxon>Tardigrada</taxon>
        <taxon>Eutardigrada</taxon>
        <taxon>Parachela</taxon>
        <taxon>Hypsibioidea</taxon>
        <taxon>Ramazzottiidae</taxon>
        <taxon>Ramazzottius</taxon>
    </lineage>
</organism>
<protein>
    <submittedName>
        <fullName evidence="1">Uncharacterized protein</fullName>
    </submittedName>
</protein>
<name>A0A1D1W8K2_RAMVA</name>
<dbReference type="EMBL" id="BDGG01000016">
    <property type="protein sequence ID" value="GAV07844.1"/>
    <property type="molecule type" value="Genomic_DNA"/>
</dbReference>
<evidence type="ECO:0000313" key="2">
    <source>
        <dbReference type="Proteomes" id="UP000186922"/>
    </source>
</evidence>
<dbReference type="Proteomes" id="UP000186922">
    <property type="component" value="Unassembled WGS sequence"/>
</dbReference>
<comment type="caution">
    <text evidence="1">The sequence shown here is derived from an EMBL/GenBank/DDBJ whole genome shotgun (WGS) entry which is preliminary data.</text>
</comment>
<gene>
    <name evidence="1" type="primary">RvY_17631-1</name>
    <name evidence="1" type="synonym">RvY_17631.1</name>
    <name evidence="1" type="ORF">RvY_17631</name>
</gene>
<accession>A0A1D1W8K2</accession>
<dbReference type="OrthoDB" id="10049260at2759"/>
<proteinExistence type="predicted"/>
<reference evidence="1 2" key="1">
    <citation type="journal article" date="2016" name="Nat. Commun.">
        <title>Extremotolerant tardigrade genome and improved radiotolerance of human cultured cells by tardigrade-unique protein.</title>
        <authorList>
            <person name="Hashimoto T."/>
            <person name="Horikawa D.D."/>
            <person name="Saito Y."/>
            <person name="Kuwahara H."/>
            <person name="Kozuka-Hata H."/>
            <person name="Shin-I T."/>
            <person name="Minakuchi Y."/>
            <person name="Ohishi K."/>
            <person name="Motoyama A."/>
            <person name="Aizu T."/>
            <person name="Enomoto A."/>
            <person name="Kondo K."/>
            <person name="Tanaka S."/>
            <person name="Hara Y."/>
            <person name="Koshikawa S."/>
            <person name="Sagara H."/>
            <person name="Miura T."/>
            <person name="Yokobori S."/>
            <person name="Miyagawa K."/>
            <person name="Suzuki Y."/>
            <person name="Kubo T."/>
            <person name="Oyama M."/>
            <person name="Kohara Y."/>
            <person name="Fujiyama A."/>
            <person name="Arakawa K."/>
            <person name="Katayama T."/>
            <person name="Toyoda A."/>
            <person name="Kunieda T."/>
        </authorList>
    </citation>
    <scope>NUCLEOTIDE SEQUENCE [LARGE SCALE GENOMIC DNA]</scope>
    <source>
        <strain evidence="1 2">YOKOZUNA-1</strain>
    </source>
</reference>
<keyword evidence="2" id="KW-1185">Reference proteome</keyword>
<evidence type="ECO:0000313" key="1">
    <source>
        <dbReference type="EMBL" id="GAV07844.1"/>
    </source>
</evidence>
<sequence length="276" mass="31569">MTFHSISGKSHIFPRTISAESFDGKADRSVLHQHDVGVFWDLRRYHLGHDVVSVESVVLALKYRAGLLKSFCNHWLGLDGLNALVRFAVVCDLPGGGDAALELQRQKIFRAFDDLEMQFSNVGGTNNPSRARREGIGRFVKQFVEDYPRPFLVVISDELQLLQSVRNIVGEAVIVPVISRYYKRGHQTDGLTRHFYNRILANNIVVHPWDVYFYEVIMATQIKGHRYPRNVLQILYSKKRDTGTLKEPLIAWVLSLVLQSAAVHLFYRYGIFKLSP</sequence>
<dbReference type="AlphaFoldDB" id="A0A1D1W8K2"/>